<evidence type="ECO:0000313" key="2">
    <source>
        <dbReference type="Proteomes" id="UP000801864"/>
    </source>
</evidence>
<organism evidence="1 2">
    <name type="scientific">Trichoderma lentiforme</name>
    <dbReference type="NCBI Taxonomy" id="1567552"/>
    <lineage>
        <taxon>Eukaryota</taxon>
        <taxon>Fungi</taxon>
        <taxon>Dikarya</taxon>
        <taxon>Ascomycota</taxon>
        <taxon>Pezizomycotina</taxon>
        <taxon>Sordariomycetes</taxon>
        <taxon>Hypocreomycetidae</taxon>
        <taxon>Hypocreales</taxon>
        <taxon>Hypocreaceae</taxon>
        <taxon>Trichoderma</taxon>
    </lineage>
</organism>
<evidence type="ECO:0000313" key="1">
    <source>
        <dbReference type="EMBL" id="KAF3071777.1"/>
    </source>
</evidence>
<dbReference type="EMBL" id="QLNT01000010">
    <property type="protein sequence ID" value="KAF3071777.1"/>
    <property type="molecule type" value="Genomic_DNA"/>
</dbReference>
<comment type="caution">
    <text evidence="1">The sequence shown here is derived from an EMBL/GenBank/DDBJ whole genome shotgun (WGS) entry which is preliminary data.</text>
</comment>
<dbReference type="AlphaFoldDB" id="A0A9P5CEX3"/>
<reference evidence="1 2" key="1">
    <citation type="submission" date="2018-06" db="EMBL/GenBank/DDBJ databases">
        <title>Genome analysis of cellulolytic fungus Trichoderma lentiforme CFAM-422.</title>
        <authorList>
            <person name="Steindorff A.S."/>
            <person name="Formighieri E.F."/>
            <person name="Midorikawa G.E.O."/>
            <person name="Tamietti M.S."/>
            <person name="Ramos E.Z."/>
            <person name="Silva A.S."/>
            <person name="Bon E.P.S."/>
            <person name="Mendes T.D."/>
            <person name="Damaso M.C.T."/>
            <person name="Favaro L.C.L."/>
        </authorList>
    </citation>
    <scope>NUCLEOTIDE SEQUENCE [LARGE SCALE GENOMIC DNA]</scope>
    <source>
        <strain evidence="1 2">CFAM-422</strain>
    </source>
</reference>
<protein>
    <submittedName>
        <fullName evidence="1">Uncharacterized protein</fullName>
    </submittedName>
</protein>
<sequence>MASNHESYLLAPSWDLSSSEIALGSVIADVTCPQRVLSTKGLPAEVDTEIQFRKADDCVGKTNKNYTWGAGVFSDFLNVIPAGFKASYASRSSSRIEYSCESMETQRFTPSPKFIAKAAAEPQVKSHLKIGGLGTKFFIVTGIKIAKGVTIATTKEAGKDITLQVGAEIPTPQIQIGPKVTLNLTKDEAHTQRVEGPIVFAFQVEKLLLTWKREPIGESYVKGAVLGQRDDETDYVIEVADEDLDGNDMADFGLETHNGSEENGEKYRVIFSRV</sequence>
<keyword evidence="2" id="KW-1185">Reference proteome</keyword>
<name>A0A9P5CEX3_9HYPO</name>
<dbReference type="Proteomes" id="UP000801864">
    <property type="component" value="Unassembled WGS sequence"/>
</dbReference>
<proteinExistence type="predicted"/>
<accession>A0A9P5CEX3</accession>
<gene>
    <name evidence="1" type="ORF">CFAM422_006178</name>
</gene>